<dbReference type="Proteomes" id="UP001315278">
    <property type="component" value="Unassembled WGS sequence"/>
</dbReference>
<comment type="caution">
    <text evidence="2">The sequence shown here is derived from an EMBL/GenBank/DDBJ whole genome shotgun (WGS) entry which is preliminary data.</text>
</comment>
<evidence type="ECO:0000256" key="1">
    <source>
        <dbReference type="SAM" id="MobiDB-lite"/>
    </source>
</evidence>
<proteinExistence type="predicted"/>
<gene>
    <name evidence="2" type="ORF">JQ615_38625</name>
</gene>
<evidence type="ECO:0008006" key="4">
    <source>
        <dbReference type="Google" id="ProtNLM"/>
    </source>
</evidence>
<evidence type="ECO:0000313" key="3">
    <source>
        <dbReference type="Proteomes" id="UP001315278"/>
    </source>
</evidence>
<evidence type="ECO:0000313" key="2">
    <source>
        <dbReference type="EMBL" id="MBR0801279.1"/>
    </source>
</evidence>
<accession>A0ABS5FXJ3</accession>
<feature type="region of interest" description="Disordered" evidence="1">
    <location>
        <begin position="46"/>
        <end position="69"/>
    </location>
</feature>
<protein>
    <recommendedName>
        <fullName evidence="4">ETC complex I subunit</fullName>
    </recommendedName>
</protein>
<sequence length="69" mass="8109">MFVEPRPKGRKEGEPIEDFVVETHADQPLATFQTQEAAIKWAREHNHTPHVARTRHLNDKAKPDQWREV</sequence>
<dbReference type="EMBL" id="JAFCJH010000076">
    <property type="protein sequence ID" value="MBR0801279.1"/>
    <property type="molecule type" value="Genomic_DNA"/>
</dbReference>
<organism evidence="2 3">
    <name type="scientific">Bradyrhizobium jicamae</name>
    <dbReference type="NCBI Taxonomy" id="280332"/>
    <lineage>
        <taxon>Bacteria</taxon>
        <taxon>Pseudomonadati</taxon>
        <taxon>Pseudomonadota</taxon>
        <taxon>Alphaproteobacteria</taxon>
        <taxon>Hyphomicrobiales</taxon>
        <taxon>Nitrobacteraceae</taxon>
        <taxon>Bradyrhizobium</taxon>
    </lineage>
</organism>
<name>A0ABS5FXJ3_9BRAD</name>
<feature type="compositionally biased region" description="Basic and acidic residues" evidence="1">
    <location>
        <begin position="56"/>
        <end position="69"/>
    </location>
</feature>
<reference evidence="3" key="1">
    <citation type="journal article" date="2021" name="ISME J.">
        <title>Evolutionary origin and ecological implication of a unique nif island in free-living Bradyrhizobium lineages.</title>
        <authorList>
            <person name="Tao J."/>
        </authorList>
    </citation>
    <scope>NUCLEOTIDE SEQUENCE [LARGE SCALE GENOMIC DNA]</scope>
    <source>
        <strain evidence="3">SZCCT0434</strain>
    </source>
</reference>
<keyword evidence="3" id="KW-1185">Reference proteome</keyword>